<dbReference type="InterPro" id="IPR013088">
    <property type="entry name" value="Znf_NHR/GATA"/>
</dbReference>
<dbReference type="EMBL" id="JBHRVA010000003">
    <property type="protein sequence ID" value="MFC3303755.1"/>
    <property type="molecule type" value="Genomic_DNA"/>
</dbReference>
<keyword evidence="2 3" id="KW-0862">Zinc</keyword>
<comment type="cofactor">
    <cofactor evidence="3">
        <name>Zn(2+)</name>
        <dbReference type="ChEBI" id="CHEBI:29105"/>
    </cofactor>
    <text evidence="3">Binds 1 zinc ion.</text>
</comment>
<dbReference type="PANTHER" id="PTHR36150">
    <property type="entry name" value="DNA GYRASE INHIBITOR YACG"/>
    <property type="match status" value="1"/>
</dbReference>
<feature type="binding site" evidence="3">
    <location>
        <position position="26"/>
    </location>
    <ligand>
        <name>Zn(2+)</name>
        <dbReference type="ChEBI" id="CHEBI:29105"/>
    </ligand>
</feature>
<feature type="binding site" evidence="3">
    <location>
        <position position="22"/>
    </location>
    <ligand>
        <name>Zn(2+)</name>
        <dbReference type="ChEBI" id="CHEBI:29105"/>
    </ligand>
</feature>
<dbReference type="Gene3D" id="3.30.50.10">
    <property type="entry name" value="Erythroid Transcription Factor GATA-1, subunit A"/>
    <property type="match status" value="1"/>
</dbReference>
<dbReference type="InterPro" id="IPR005584">
    <property type="entry name" value="DNA_gyrase_inhibitor_YacG"/>
</dbReference>
<feature type="compositionally biased region" description="Acidic residues" evidence="4">
    <location>
        <begin position="44"/>
        <end position="53"/>
    </location>
</feature>
<keyword evidence="6" id="KW-1185">Reference proteome</keyword>
<evidence type="ECO:0000256" key="3">
    <source>
        <dbReference type="HAMAP-Rule" id="MF_00649"/>
    </source>
</evidence>
<gene>
    <name evidence="3 5" type="primary">yacG</name>
    <name evidence="5" type="ORF">ACFONP_13565</name>
</gene>
<dbReference type="Pfam" id="PF03884">
    <property type="entry name" value="YacG"/>
    <property type="match status" value="1"/>
</dbReference>
<feature type="binding site" evidence="3">
    <location>
        <position position="10"/>
    </location>
    <ligand>
        <name>Zn(2+)</name>
        <dbReference type="ChEBI" id="CHEBI:29105"/>
    </ligand>
</feature>
<protein>
    <recommendedName>
        <fullName evidence="3">DNA gyrase inhibitor YacG</fullName>
    </recommendedName>
</protein>
<accession>A0ABV7MEH8</accession>
<dbReference type="RefSeq" id="WP_189576593.1">
    <property type="nucleotide sequence ID" value="NZ_BMXU01000002.1"/>
</dbReference>
<comment type="function">
    <text evidence="3">Inhibits all the catalytic activities of DNA gyrase by preventing its interaction with DNA. Acts by binding directly to the C-terminal domain of GyrB, which probably disrupts DNA binding by the gyrase.</text>
</comment>
<organism evidence="5 6">
    <name type="scientific">Parvularcula lutaonensis</name>
    <dbReference type="NCBI Taxonomy" id="491923"/>
    <lineage>
        <taxon>Bacteria</taxon>
        <taxon>Pseudomonadati</taxon>
        <taxon>Pseudomonadota</taxon>
        <taxon>Alphaproteobacteria</taxon>
        <taxon>Parvularculales</taxon>
        <taxon>Parvularculaceae</taxon>
        <taxon>Parvularcula</taxon>
    </lineage>
</organism>
<feature type="region of interest" description="Disordered" evidence="4">
    <location>
        <begin position="41"/>
        <end position="62"/>
    </location>
</feature>
<dbReference type="Proteomes" id="UP001595607">
    <property type="component" value="Unassembled WGS sequence"/>
</dbReference>
<dbReference type="HAMAP" id="MF_00649">
    <property type="entry name" value="DNA_gyrase_inhibitor_YacG"/>
    <property type="match status" value="1"/>
</dbReference>
<evidence type="ECO:0000256" key="2">
    <source>
        <dbReference type="ARBA" id="ARBA00022833"/>
    </source>
</evidence>
<dbReference type="PANTHER" id="PTHR36150:SF1">
    <property type="entry name" value="DNA GYRASE INHIBITOR YACG"/>
    <property type="match status" value="1"/>
</dbReference>
<evidence type="ECO:0000256" key="4">
    <source>
        <dbReference type="SAM" id="MobiDB-lite"/>
    </source>
</evidence>
<name>A0ABV7MEH8_9PROT</name>
<comment type="caution">
    <text evidence="5">The sequence shown here is derived from an EMBL/GenBank/DDBJ whole genome shotgun (WGS) entry which is preliminary data.</text>
</comment>
<comment type="similarity">
    <text evidence="3">Belongs to the DNA gyrase inhibitor YacG family.</text>
</comment>
<proteinExistence type="inferred from homology"/>
<feature type="binding site" evidence="3">
    <location>
        <position position="7"/>
    </location>
    <ligand>
        <name>Zn(2+)</name>
        <dbReference type="ChEBI" id="CHEBI:29105"/>
    </ligand>
</feature>
<keyword evidence="1 3" id="KW-0479">Metal-binding</keyword>
<evidence type="ECO:0000256" key="1">
    <source>
        <dbReference type="ARBA" id="ARBA00022723"/>
    </source>
</evidence>
<sequence length="62" mass="6826">MTPKPPCPICGKPMSGAYEPFCSKRCADVDLNRWLSDQYVVSGSDDESAEVPEQEPQPVTTH</sequence>
<evidence type="ECO:0000313" key="6">
    <source>
        <dbReference type="Proteomes" id="UP001595607"/>
    </source>
</evidence>
<comment type="subunit">
    <text evidence="3">Interacts with GyrB.</text>
</comment>
<dbReference type="SUPFAM" id="SSF57716">
    <property type="entry name" value="Glucocorticoid receptor-like (DNA-binding domain)"/>
    <property type="match status" value="1"/>
</dbReference>
<reference evidence="6" key="1">
    <citation type="journal article" date="2019" name="Int. J. Syst. Evol. Microbiol.">
        <title>The Global Catalogue of Microorganisms (GCM) 10K type strain sequencing project: providing services to taxonomists for standard genome sequencing and annotation.</title>
        <authorList>
            <consortium name="The Broad Institute Genomics Platform"/>
            <consortium name="The Broad Institute Genome Sequencing Center for Infectious Disease"/>
            <person name="Wu L."/>
            <person name="Ma J."/>
        </authorList>
    </citation>
    <scope>NUCLEOTIDE SEQUENCE [LARGE SCALE GENOMIC DNA]</scope>
    <source>
        <strain evidence="6">KCTC 22245</strain>
    </source>
</reference>
<evidence type="ECO:0000313" key="5">
    <source>
        <dbReference type="EMBL" id="MFC3303755.1"/>
    </source>
</evidence>